<evidence type="ECO:0000313" key="7">
    <source>
        <dbReference type="EMBL" id="MDX3016291.1"/>
    </source>
</evidence>
<evidence type="ECO:0000256" key="3">
    <source>
        <dbReference type="ARBA" id="ARBA00023163"/>
    </source>
</evidence>
<dbReference type="InterPro" id="IPR000524">
    <property type="entry name" value="Tscrpt_reg_HTH_GntR"/>
</dbReference>
<dbReference type="Gene3D" id="1.10.10.10">
    <property type="entry name" value="Winged helix-like DNA-binding domain superfamily/Winged helix DNA-binding domain"/>
    <property type="match status" value="1"/>
</dbReference>
<evidence type="ECO:0000313" key="8">
    <source>
        <dbReference type="Proteomes" id="UP001272987"/>
    </source>
</evidence>
<dbReference type="EMBL" id="JARAWC010000077">
    <property type="protein sequence ID" value="MDX2966991.1"/>
    <property type="molecule type" value="Genomic_DNA"/>
</dbReference>
<dbReference type="GeneID" id="69804655"/>
<dbReference type="PRINTS" id="PR00035">
    <property type="entry name" value="HTHGNTR"/>
</dbReference>
<evidence type="ECO:0000313" key="6">
    <source>
        <dbReference type="EMBL" id="MDX2966991.1"/>
    </source>
</evidence>
<organism evidence="6 9">
    <name type="scientific">Streptomyces acidiscabies</name>
    <dbReference type="NCBI Taxonomy" id="42234"/>
    <lineage>
        <taxon>Bacteria</taxon>
        <taxon>Bacillati</taxon>
        <taxon>Actinomycetota</taxon>
        <taxon>Actinomycetes</taxon>
        <taxon>Kitasatosporales</taxon>
        <taxon>Streptomycetaceae</taxon>
        <taxon>Streptomyces</taxon>
    </lineage>
</organism>
<dbReference type="InterPro" id="IPR036390">
    <property type="entry name" value="WH_DNA-bd_sf"/>
</dbReference>
<dbReference type="RefSeq" id="WP_050987124.1">
    <property type="nucleotide sequence ID" value="NZ_JAGJBY010000001.1"/>
</dbReference>
<keyword evidence="8" id="KW-1185">Reference proteome</keyword>
<dbReference type="GO" id="GO:0003677">
    <property type="term" value="F:DNA binding"/>
    <property type="evidence" value="ECO:0007669"/>
    <property type="project" value="UniProtKB-KW"/>
</dbReference>
<proteinExistence type="predicted"/>
<dbReference type="PROSITE" id="PS50949">
    <property type="entry name" value="HTH_GNTR"/>
    <property type="match status" value="1"/>
</dbReference>
<evidence type="ECO:0000256" key="4">
    <source>
        <dbReference type="SAM" id="MobiDB-lite"/>
    </source>
</evidence>
<feature type="domain" description="HTH gntR-type" evidence="5">
    <location>
        <begin position="4"/>
        <end position="71"/>
    </location>
</feature>
<dbReference type="Pfam" id="PF00392">
    <property type="entry name" value="GntR"/>
    <property type="match status" value="1"/>
</dbReference>
<keyword evidence="3" id="KW-0804">Transcription</keyword>
<dbReference type="AlphaFoldDB" id="A0AAP6BLN4"/>
<protein>
    <submittedName>
        <fullName evidence="6">GntR family transcriptional regulator</fullName>
    </submittedName>
</protein>
<reference evidence="6 8" key="1">
    <citation type="journal article" date="2023" name="Microb. Genom.">
        <title>Mesoterricola silvestris gen. nov., sp. nov., Mesoterricola sediminis sp. nov., Geothrix oryzae sp. nov., Geothrix edaphica sp. nov., Geothrix rubra sp. nov., and Geothrix limicola sp. nov., six novel members of Acidobacteriota isolated from soils.</title>
        <authorList>
            <person name="Weisberg A.J."/>
            <person name="Pearce E."/>
            <person name="Kramer C.G."/>
            <person name="Chang J.H."/>
            <person name="Clarke C.R."/>
        </authorList>
    </citation>
    <scope>NUCLEOTIDE SEQUENCE</scope>
    <source>
        <strain evidence="7 8">NB05-1H</strain>
        <strain evidence="6">NRRL_B-16521</strain>
    </source>
</reference>
<accession>A0AAP6BLN4</accession>
<sequence>MVPSRRPTPRRRSRGPRACGGEYPPRFQLSEVRLAEEFGVNRDTVRNATRSLREKGWITTTPALGSFVADERPRG</sequence>
<evidence type="ECO:0000256" key="2">
    <source>
        <dbReference type="ARBA" id="ARBA00023125"/>
    </source>
</evidence>
<dbReference type="SUPFAM" id="SSF46785">
    <property type="entry name" value="Winged helix' DNA-binding domain"/>
    <property type="match status" value="1"/>
</dbReference>
<dbReference type="InterPro" id="IPR036388">
    <property type="entry name" value="WH-like_DNA-bd_sf"/>
</dbReference>
<dbReference type="Proteomes" id="UP001272987">
    <property type="component" value="Unassembled WGS sequence"/>
</dbReference>
<dbReference type="GO" id="GO:0003700">
    <property type="term" value="F:DNA-binding transcription factor activity"/>
    <property type="evidence" value="ECO:0007669"/>
    <property type="project" value="InterPro"/>
</dbReference>
<evidence type="ECO:0000259" key="5">
    <source>
        <dbReference type="PROSITE" id="PS50949"/>
    </source>
</evidence>
<name>A0AAP6BLN4_9ACTN</name>
<evidence type="ECO:0000313" key="9">
    <source>
        <dbReference type="Proteomes" id="UP001282288"/>
    </source>
</evidence>
<feature type="region of interest" description="Disordered" evidence="4">
    <location>
        <begin position="1"/>
        <end position="24"/>
    </location>
</feature>
<dbReference type="Proteomes" id="UP001282288">
    <property type="component" value="Unassembled WGS sequence"/>
</dbReference>
<evidence type="ECO:0000256" key="1">
    <source>
        <dbReference type="ARBA" id="ARBA00023015"/>
    </source>
</evidence>
<dbReference type="EMBL" id="JARAWP010000001">
    <property type="protein sequence ID" value="MDX3016291.1"/>
    <property type="molecule type" value="Genomic_DNA"/>
</dbReference>
<keyword evidence="2" id="KW-0238">DNA-binding</keyword>
<gene>
    <name evidence="6" type="ORF">PV399_45950</name>
    <name evidence="7" type="ORF">PV666_00105</name>
</gene>
<comment type="caution">
    <text evidence="6">The sequence shown here is derived from an EMBL/GenBank/DDBJ whole genome shotgun (WGS) entry which is preliminary data.</text>
</comment>
<keyword evidence="1" id="KW-0805">Transcription regulation</keyword>